<dbReference type="InterPro" id="IPR016195">
    <property type="entry name" value="Pol/histidinol_Pase-like"/>
</dbReference>
<keyword evidence="3" id="KW-1185">Reference proteome</keyword>
<dbReference type="Gene3D" id="3.20.20.140">
    <property type="entry name" value="Metal-dependent hydrolases"/>
    <property type="match status" value="1"/>
</dbReference>
<dbReference type="PANTHER" id="PTHR42924:SF3">
    <property type="entry name" value="POLYMERASE_HISTIDINOL PHOSPHATASE N-TERMINAL DOMAIN-CONTAINING PROTEIN"/>
    <property type="match status" value="1"/>
</dbReference>
<dbReference type="EMBL" id="JBBMFD010000015">
    <property type="protein sequence ID" value="MEQ2440996.1"/>
    <property type="molecule type" value="Genomic_DNA"/>
</dbReference>
<name>A0ABV1E3D8_9FIRM</name>
<dbReference type="SUPFAM" id="SSF89550">
    <property type="entry name" value="PHP domain-like"/>
    <property type="match status" value="1"/>
</dbReference>
<reference evidence="2 3" key="1">
    <citation type="submission" date="2024-03" db="EMBL/GenBank/DDBJ databases">
        <title>Human intestinal bacterial collection.</title>
        <authorList>
            <person name="Pauvert C."/>
            <person name="Hitch T.C.A."/>
            <person name="Clavel T."/>
        </authorList>
    </citation>
    <scope>NUCLEOTIDE SEQUENCE [LARGE SCALE GENOMIC DNA]</scope>
    <source>
        <strain evidence="2 3">CLA-JM-H44</strain>
    </source>
</reference>
<sequence>MFDEMIAQLNAPDSWDRLDALKALMQKIQDGEMEAPKQLNSVNNHIHTTYSFSPYSPTKAVWMAYQAGLQTAGIMDHDSIAGAREFIKAGEIVGMATTIGMELRAKADDTPLYGRRINNPDQESIFYMAIHGIPHTQIDKVEAFIRPYREARNLRNRAMTKKINELVAPYGLSVDFDEDVYPISENARGGSITERHITAALANKIIGKYGKGEALVTFLKTEMKLNISPKIEGYLLDEQNPHAMYDLLGVLKSEFVPKFYIQATDECPHAREAVEFARKIGAISAYAYLGDVGESVTGDKKAQRFEDQYIDELFEAIHALGFNAVTYMPSRNTMEQLGRIKQYCARYNLMEISGEDINQPRQSFICKAMENPEFANLFDSTWALIGHELAATKNLEQSLFSKESIAKDEDITKRIQTYRQMGTQEYFFWHGKKNPIM</sequence>
<proteinExistence type="predicted"/>
<evidence type="ECO:0000313" key="3">
    <source>
        <dbReference type="Proteomes" id="UP001489509"/>
    </source>
</evidence>
<gene>
    <name evidence="2" type="ORF">WMO26_09180</name>
</gene>
<dbReference type="Pfam" id="PF02811">
    <property type="entry name" value="PHP"/>
    <property type="match status" value="1"/>
</dbReference>
<dbReference type="InterPro" id="IPR004013">
    <property type="entry name" value="PHP_dom"/>
</dbReference>
<accession>A0ABV1E3D8</accession>
<organism evidence="2 3">
    <name type="scientific">Solibaculum intestinale</name>
    <dbReference type="NCBI Taxonomy" id="3133165"/>
    <lineage>
        <taxon>Bacteria</taxon>
        <taxon>Bacillati</taxon>
        <taxon>Bacillota</taxon>
        <taxon>Clostridia</taxon>
        <taxon>Eubacteriales</taxon>
        <taxon>Oscillospiraceae</taxon>
        <taxon>Solibaculum</taxon>
    </lineage>
</organism>
<dbReference type="Proteomes" id="UP001489509">
    <property type="component" value="Unassembled WGS sequence"/>
</dbReference>
<feature type="domain" description="PHP" evidence="1">
    <location>
        <begin position="45"/>
        <end position="146"/>
    </location>
</feature>
<evidence type="ECO:0000259" key="1">
    <source>
        <dbReference type="Pfam" id="PF02811"/>
    </source>
</evidence>
<comment type="caution">
    <text evidence="2">The sequence shown here is derived from an EMBL/GenBank/DDBJ whole genome shotgun (WGS) entry which is preliminary data.</text>
</comment>
<dbReference type="InterPro" id="IPR052018">
    <property type="entry name" value="PHP_domain"/>
</dbReference>
<protein>
    <submittedName>
        <fullName evidence="2">PHP domain-containing protein</fullName>
    </submittedName>
</protein>
<dbReference type="Gene3D" id="1.10.150.650">
    <property type="match status" value="1"/>
</dbReference>
<dbReference type="RefSeq" id="WP_349219839.1">
    <property type="nucleotide sequence ID" value="NZ_JBBMFD010000015.1"/>
</dbReference>
<evidence type="ECO:0000313" key="2">
    <source>
        <dbReference type="EMBL" id="MEQ2440996.1"/>
    </source>
</evidence>
<dbReference type="PANTHER" id="PTHR42924">
    <property type="entry name" value="EXONUCLEASE"/>
    <property type="match status" value="1"/>
</dbReference>